<feature type="domain" description="C3H1-type" evidence="7">
    <location>
        <begin position="1417"/>
        <end position="1443"/>
    </location>
</feature>
<evidence type="ECO:0000256" key="1">
    <source>
        <dbReference type="ARBA" id="ARBA00022741"/>
    </source>
</evidence>
<feature type="binding site" evidence="5">
    <location>
        <begin position="452"/>
        <end position="459"/>
    </location>
    <ligand>
        <name>ATP</name>
        <dbReference type="ChEBI" id="CHEBI:30616"/>
    </ligand>
</feature>
<name>A0A8H3G1A0_9LECA</name>
<protein>
    <recommendedName>
        <fullName evidence="11">UvrD-like helicase ATP-binding domain-containing protein</fullName>
    </recommendedName>
</protein>
<proteinExistence type="predicted"/>
<dbReference type="GO" id="GO:0005524">
    <property type="term" value="F:ATP binding"/>
    <property type="evidence" value="ECO:0007669"/>
    <property type="project" value="UniProtKB-UniRule"/>
</dbReference>
<evidence type="ECO:0000256" key="5">
    <source>
        <dbReference type="PROSITE-ProRule" id="PRU00560"/>
    </source>
</evidence>
<evidence type="ECO:0000256" key="6">
    <source>
        <dbReference type="PROSITE-ProRule" id="PRU00723"/>
    </source>
</evidence>
<dbReference type="SUPFAM" id="SSF52540">
    <property type="entry name" value="P-loop containing nucleoside triphosphate hydrolases"/>
    <property type="match status" value="1"/>
</dbReference>
<dbReference type="InterPro" id="IPR027417">
    <property type="entry name" value="P-loop_NTPase"/>
</dbReference>
<sequence>MDDNPVLELLAREEEPPFRLLQKTAAFLAVNPDVLLDLMEQDLSDDLLGLLEIRAARFSRILIELGGHVRNKDEYSLTLTPFVRYLVRSTKDMLDQGEYRDVINAALQLCLANRSRWQLVKEIAAQDRTMELLIRSVEKHSKLLQWFLDITEEGADASVLTDWMQRVVALIGNCPSDHHVSTTLNSWRKIESLCQALRKVIDSDAGPTQTSRKSPSLGSHIKNTRRLRNDNFGDSEIWNVKRLGDWQVVLSSQAFQKFRSLKGSLKTREALSAKLKTLAAGYLNWKIADGSQEVPRVPLKIAKGRSNMDFLCQIDLAPGPELNMEQQVIKIWAIGSQSTFSIIADEVAKFQKSYSQEHVNNCLEAGVLVRGKQDPIVYQRPGNTQAFQGSTDLDIRLVNQDFTDTFNKSFTVTEEMLQSIIDQDLAAEFPFDMSEMELQIIQHSGTPTLIMGRSGTGKTTCLVFRMIHRNFATLRASPESPARQVLLTRSETLADKLAIYSGRIMRTLSKDSILSKLPDKSQQQSQRTLLDLDLADFPLVCTYDHFLTTLKRAMDSYDPTTSGEEPNTDARAKIVDFKSFRHRYWTHFPPELRKNLSVDLVFAEIMGTIKGSTYTCATLQYLDVQKYQELSVRVAPNFPSSNDRSRVFRIFQRYEKLKIESREIDPIDFVVSLLRRLQADERMKSRLASCIHEFYVDEVQDLRCIDILLLLTLGNDPRGFHFGGDTAQAISQDSTFRFQDVKAMFHNHFGRQSAAIGQEALAKPLLFTLSRNYRSHQGILSLASSVMELLFNNFPDTIDKSAPEIGTLIGPTPNLFLGCDSSNLRNRSTGDSSSPHEVLFGAEQVILTRDEEQKAELIRTIGESALVLTILQAKGMEFEDVVLFNFFHTTPDPVGWRSIQRSTIEASFTFHAAKHAALCSELKHLYVAITRARIRLIMIEESEDNVQPFIDLMTLRSAVPLIETISIQSPRFAEKIQILEPRTSDDPHRWAAHGEEFMTRGDYAVASLCFRRAGLPLKAKVAEAHLKEVEGLELEAKGEVTASRVKFEEAAATFLEMDLTSDTTRLLIRLRRPDDAAEVWYQSRQFHQAALLFEETSNYQRASSSWHSNGDFEKAAVCLRKGGFNDEMVSFLTTNKAHFDSRAFIRHQRVIKFLLKQQKISLDHRGLAIGLLGSVREQEAFYLEYEMLERLVELYKEQKLHSELLNLHIRLGHLQEAFELASSMRCRGESVIGKAWSSRLTSIVWTDRITSEPSHSKKVFTKTEGDRCWQLAFNILRAWDSSSSEKVLSMDNDPTIREYLCLYVAIHMEQVIQVTKLADLPYYILHRALVAIKSQGSETSGPFGAAVLLLCGVHRSFSPSQNYTLRPWSPLRIGGWVETGKPLPETALRWTYDKLCGVIMRANELTKEFFWIKWPTRCSFFLVTGFCKFRTRTPNCPHHHELVTRSALAEFLHDVLSINTILCEMTSLYNRRVMPETISKVFLGARRQWLERLVAALSFVSAFEQDTVVLNEFRQKLRTEKPLRTVASTLEDHLFYRVRTDWTTHTSLGYVFEQLDIAAYLGRTVMRSLIRRTSMPLSRQDPLTYAALARLDRLQTQITSGNPIGFLETLQDYLRGPRGIMKLPWNAFEIFHCHTSKFEEIALYLLLQIAQSSVMVPRSWVDLHLSDILMRNSLVNAQTFEQRSVYRDALIILLRAFVELLRFVDTSIQETKKLQVCGRDYPSRILQQRNCELLTIIMVNLLAVRALCPPDIKTHWEAMLQVLELPTTKINHLKHNVGDQNELRNVVLASHGRYHAKNPLVIVNILDGVTQHPFTAFQKANGLANEHLATLRRVAISQEVPGLESRIEATTEASAEGAATDVKAARHIWMFWQKYSPRLRERKVFADTQYGRLMSKLHKLSQSCSLRMRCVLFSYGSEVLPEVFSLLDTLDSSISALKKRALLKLDTAGVESSEALDTVLEAATKLGEALKTHHEGLSDESLQSFVQAEDGDGLKAFLSDELQLMGEEKVKIGPLEEILDGMVGD</sequence>
<dbReference type="PANTHER" id="PTHR21529">
    <property type="entry name" value="MAMMARY TURMOR VIRUS RECEPTOR HOMOLOG 1, 2 MTVR1, 2"/>
    <property type="match status" value="1"/>
</dbReference>
<comment type="caution">
    <text evidence="9">The sequence shown here is derived from an EMBL/GenBank/DDBJ whole genome shotgun (WGS) entry which is preliminary data.</text>
</comment>
<dbReference type="PANTHER" id="PTHR21529:SF4">
    <property type="entry name" value="TPR AND ANKYRIN REPEAT-CONTAINING PROTEIN 1"/>
    <property type="match status" value="1"/>
</dbReference>
<dbReference type="Gene3D" id="3.40.50.300">
    <property type="entry name" value="P-loop containing nucleotide triphosphate hydrolases"/>
    <property type="match status" value="2"/>
</dbReference>
<evidence type="ECO:0008006" key="11">
    <source>
        <dbReference type="Google" id="ProtNLM"/>
    </source>
</evidence>
<keyword evidence="6" id="KW-0479">Metal-binding</keyword>
<keyword evidence="4 5" id="KW-0067">ATP-binding</keyword>
<dbReference type="PROSITE" id="PS50103">
    <property type="entry name" value="ZF_C3H1"/>
    <property type="match status" value="1"/>
</dbReference>
<reference evidence="9" key="1">
    <citation type="submission" date="2021-03" db="EMBL/GenBank/DDBJ databases">
        <authorList>
            <person name="Tagirdzhanova G."/>
        </authorList>
    </citation>
    <scope>NUCLEOTIDE SEQUENCE</scope>
</reference>
<dbReference type="OrthoDB" id="3156807at2759"/>
<evidence type="ECO:0000259" key="8">
    <source>
        <dbReference type="PROSITE" id="PS51198"/>
    </source>
</evidence>
<organism evidence="9 10">
    <name type="scientific">Heterodermia speciosa</name>
    <dbReference type="NCBI Taxonomy" id="116794"/>
    <lineage>
        <taxon>Eukaryota</taxon>
        <taxon>Fungi</taxon>
        <taxon>Dikarya</taxon>
        <taxon>Ascomycota</taxon>
        <taxon>Pezizomycotina</taxon>
        <taxon>Lecanoromycetes</taxon>
        <taxon>OSLEUM clade</taxon>
        <taxon>Lecanoromycetidae</taxon>
        <taxon>Caliciales</taxon>
        <taxon>Physciaceae</taxon>
        <taxon>Heterodermia</taxon>
    </lineage>
</organism>
<feature type="domain" description="UvrD-like helicase ATP-binding" evidence="8">
    <location>
        <begin position="431"/>
        <end position="776"/>
    </location>
</feature>
<feature type="zinc finger region" description="C3H1-type" evidence="6">
    <location>
        <begin position="1417"/>
        <end position="1443"/>
    </location>
</feature>
<keyword evidence="2 5" id="KW-0378">Hydrolase</keyword>
<dbReference type="GO" id="GO:0004386">
    <property type="term" value="F:helicase activity"/>
    <property type="evidence" value="ECO:0007669"/>
    <property type="project" value="UniProtKB-UniRule"/>
</dbReference>
<keyword evidence="3 5" id="KW-0347">Helicase</keyword>
<dbReference type="InterPro" id="IPR014017">
    <property type="entry name" value="DNA_helicase_UvrD-like_C"/>
</dbReference>
<dbReference type="GO" id="GO:0016787">
    <property type="term" value="F:hydrolase activity"/>
    <property type="evidence" value="ECO:0007669"/>
    <property type="project" value="UniProtKB-UniRule"/>
</dbReference>
<evidence type="ECO:0000259" key="7">
    <source>
        <dbReference type="PROSITE" id="PS50103"/>
    </source>
</evidence>
<dbReference type="Proteomes" id="UP000664521">
    <property type="component" value="Unassembled WGS sequence"/>
</dbReference>
<evidence type="ECO:0000256" key="3">
    <source>
        <dbReference type="ARBA" id="ARBA00022806"/>
    </source>
</evidence>
<dbReference type="InterPro" id="IPR014016">
    <property type="entry name" value="UvrD-like_ATP-bd"/>
</dbReference>
<dbReference type="GO" id="GO:0008270">
    <property type="term" value="F:zinc ion binding"/>
    <property type="evidence" value="ECO:0007669"/>
    <property type="project" value="UniProtKB-KW"/>
</dbReference>
<keyword evidence="6" id="KW-0863">Zinc-finger</keyword>
<keyword evidence="6" id="KW-0862">Zinc</keyword>
<dbReference type="InterPro" id="IPR000571">
    <property type="entry name" value="Znf_CCCH"/>
</dbReference>
<dbReference type="PROSITE" id="PS51198">
    <property type="entry name" value="UVRD_HELICASE_ATP_BIND"/>
    <property type="match status" value="1"/>
</dbReference>
<evidence type="ECO:0000256" key="2">
    <source>
        <dbReference type="ARBA" id="ARBA00022801"/>
    </source>
</evidence>
<evidence type="ECO:0000313" key="9">
    <source>
        <dbReference type="EMBL" id="CAF9933945.1"/>
    </source>
</evidence>
<gene>
    <name evidence="9" type="ORF">HETSPECPRED_009058</name>
</gene>
<evidence type="ECO:0000313" key="10">
    <source>
        <dbReference type="Proteomes" id="UP000664521"/>
    </source>
</evidence>
<evidence type="ECO:0000256" key="4">
    <source>
        <dbReference type="ARBA" id="ARBA00022840"/>
    </source>
</evidence>
<keyword evidence="1 5" id="KW-0547">Nucleotide-binding</keyword>
<keyword evidence="10" id="KW-1185">Reference proteome</keyword>
<dbReference type="InterPro" id="IPR039904">
    <property type="entry name" value="TRANK1"/>
</dbReference>
<accession>A0A8H3G1A0</accession>
<dbReference type="Pfam" id="PF13361">
    <property type="entry name" value="UvrD_C"/>
    <property type="match status" value="1"/>
</dbReference>
<dbReference type="Pfam" id="PF00580">
    <property type="entry name" value="UvrD-helicase"/>
    <property type="match status" value="1"/>
</dbReference>
<dbReference type="EMBL" id="CAJPDS010000071">
    <property type="protein sequence ID" value="CAF9933945.1"/>
    <property type="molecule type" value="Genomic_DNA"/>
</dbReference>